<dbReference type="Gene3D" id="3.40.630.10">
    <property type="entry name" value="Zn peptidases"/>
    <property type="match status" value="1"/>
</dbReference>
<comment type="similarity">
    <text evidence="2 10">Belongs to the peptidase M14 family.</text>
</comment>
<dbReference type="PANTHER" id="PTHR11705">
    <property type="entry name" value="PROTEASE FAMILY M14 CARBOXYPEPTIDASE A,B"/>
    <property type="match status" value="1"/>
</dbReference>
<dbReference type="Proteomes" id="UP000272025">
    <property type="component" value="Unassembled WGS sequence"/>
</dbReference>
<dbReference type="OrthoDB" id="3626597at2759"/>
<dbReference type="PROSITE" id="PS52035">
    <property type="entry name" value="PEPTIDASE_M14"/>
    <property type="match status" value="1"/>
</dbReference>
<feature type="domain" description="Peptidase M14" evidence="11">
    <location>
        <begin position="152"/>
        <end position="436"/>
    </location>
</feature>
<dbReference type="InterPro" id="IPR000834">
    <property type="entry name" value="Peptidase_M14"/>
</dbReference>
<name>A0A3N2Q3J9_SODAK</name>
<organism evidence="12 13">
    <name type="scientific">Sodiomyces alkalinus (strain CBS 110278 / VKM F-3762 / F11)</name>
    <name type="common">Alkaliphilic filamentous fungus</name>
    <dbReference type="NCBI Taxonomy" id="1314773"/>
    <lineage>
        <taxon>Eukaryota</taxon>
        <taxon>Fungi</taxon>
        <taxon>Dikarya</taxon>
        <taxon>Ascomycota</taxon>
        <taxon>Pezizomycotina</taxon>
        <taxon>Sordariomycetes</taxon>
        <taxon>Hypocreomycetidae</taxon>
        <taxon>Glomerellales</taxon>
        <taxon>Plectosphaerellaceae</taxon>
        <taxon>Sodiomyces</taxon>
    </lineage>
</organism>
<feature type="active site" description="Proton donor/acceptor" evidence="10">
    <location>
        <position position="414"/>
    </location>
</feature>
<evidence type="ECO:0000313" key="13">
    <source>
        <dbReference type="Proteomes" id="UP000272025"/>
    </source>
</evidence>
<keyword evidence="4" id="KW-0645">Protease</keyword>
<proteinExistence type="inferred from homology"/>
<dbReference type="AlphaFoldDB" id="A0A3N2Q3J9"/>
<keyword evidence="13" id="KW-1185">Reference proteome</keyword>
<keyword evidence="3" id="KW-0121">Carboxypeptidase</keyword>
<sequence>MQDRRNGLRGRLHISLHLDFYCCACQLICHNNTISSPSWSPSEPILMCMAMDRANSRSMSGVVLNPISLRFYHNDPASIRQNIANLHHVALNTDVDNHLDLAIAPEHIAAFQALGLGGDVLHKNLGSDLKSEGQLGEYQSAQGLPDLSWFEEYHSYDGHLQYLKDLHSAFPNQSEIIVSGELYEGRPIQGIHIWGAAGKGANPAVLWHGTVQAREWITPKTTEYLTFQLISGYLDGTTEVVDIVDSYDLYVFPVVNSDGKGFSYHSQRDRLWRKSRQPRDGASCIGTDINRNWPYKWQVSGGASSDPCDETYRGEESGDTPDLQGIVSLVDELARRRPGHPAYILLPFGYDCDAVTDTQEEQLEFAASAAEIIEAQGGTAYTHGASCGHLYPTTGSSVDYLAAVAGAQLAWTVELRPDSSLVGGFNNHAKYGKYGK</sequence>
<dbReference type="CDD" id="cd03860">
    <property type="entry name" value="M14_CP_A-B_like"/>
    <property type="match status" value="1"/>
</dbReference>
<dbReference type="STRING" id="1314773.A0A3N2Q3J9"/>
<accession>A0A3N2Q3J9</accession>
<evidence type="ECO:0000256" key="3">
    <source>
        <dbReference type="ARBA" id="ARBA00022645"/>
    </source>
</evidence>
<dbReference type="GO" id="GO:0004181">
    <property type="term" value="F:metallocarboxypeptidase activity"/>
    <property type="evidence" value="ECO:0007669"/>
    <property type="project" value="InterPro"/>
</dbReference>
<evidence type="ECO:0000256" key="10">
    <source>
        <dbReference type="PROSITE-ProRule" id="PRU01379"/>
    </source>
</evidence>
<evidence type="ECO:0000256" key="4">
    <source>
        <dbReference type="ARBA" id="ARBA00022670"/>
    </source>
</evidence>
<dbReference type="GO" id="GO:0006508">
    <property type="term" value="P:proteolysis"/>
    <property type="evidence" value="ECO:0007669"/>
    <property type="project" value="UniProtKB-KW"/>
</dbReference>
<gene>
    <name evidence="12" type="ORF">SODALDRAFT_377026</name>
</gene>
<reference evidence="12 13" key="1">
    <citation type="journal article" date="2018" name="Mol. Ecol.">
        <title>The obligate alkalophilic soda-lake fungus Sodiomyces alkalinus has shifted to a protein diet.</title>
        <authorList>
            <person name="Grum-Grzhimaylo A.A."/>
            <person name="Falkoski D.L."/>
            <person name="van den Heuvel J."/>
            <person name="Valero-Jimenez C.A."/>
            <person name="Min B."/>
            <person name="Choi I.G."/>
            <person name="Lipzen A."/>
            <person name="Daum C.G."/>
            <person name="Aanen D.K."/>
            <person name="Tsang A."/>
            <person name="Henrissat B."/>
            <person name="Bilanenko E.N."/>
            <person name="de Vries R.P."/>
            <person name="van Kan J.A.L."/>
            <person name="Grigoriev I.V."/>
            <person name="Debets A.J.M."/>
        </authorList>
    </citation>
    <scope>NUCLEOTIDE SEQUENCE [LARGE SCALE GENOMIC DNA]</scope>
    <source>
        <strain evidence="12 13">F11</strain>
    </source>
</reference>
<dbReference type="GO" id="GO:0008270">
    <property type="term" value="F:zinc ion binding"/>
    <property type="evidence" value="ECO:0007669"/>
    <property type="project" value="InterPro"/>
</dbReference>
<dbReference type="GeneID" id="39583351"/>
<evidence type="ECO:0000259" key="11">
    <source>
        <dbReference type="PROSITE" id="PS52035"/>
    </source>
</evidence>
<dbReference type="SMART" id="SM00631">
    <property type="entry name" value="Zn_pept"/>
    <property type="match status" value="1"/>
</dbReference>
<evidence type="ECO:0000256" key="6">
    <source>
        <dbReference type="ARBA" id="ARBA00022729"/>
    </source>
</evidence>
<keyword evidence="5" id="KW-0479">Metal-binding</keyword>
<dbReference type="EMBL" id="ML119052">
    <property type="protein sequence ID" value="ROT41344.1"/>
    <property type="molecule type" value="Genomic_DNA"/>
</dbReference>
<dbReference type="SUPFAM" id="SSF53187">
    <property type="entry name" value="Zn-dependent exopeptidases"/>
    <property type="match status" value="1"/>
</dbReference>
<evidence type="ECO:0000256" key="5">
    <source>
        <dbReference type="ARBA" id="ARBA00022723"/>
    </source>
</evidence>
<evidence type="ECO:0000256" key="7">
    <source>
        <dbReference type="ARBA" id="ARBA00022801"/>
    </source>
</evidence>
<evidence type="ECO:0000256" key="9">
    <source>
        <dbReference type="ARBA" id="ARBA00023049"/>
    </source>
</evidence>
<evidence type="ECO:0000313" key="12">
    <source>
        <dbReference type="EMBL" id="ROT41344.1"/>
    </source>
</evidence>
<protein>
    <submittedName>
        <fullName evidence="12">Zn-dependent exopeptidase</fullName>
    </submittedName>
</protein>
<dbReference type="FunFam" id="3.40.630.10:FF:000084">
    <property type="entry name" value="Carboxypeptidase B2"/>
    <property type="match status" value="1"/>
</dbReference>
<dbReference type="PANTHER" id="PTHR11705:SF143">
    <property type="entry name" value="SLL0236 PROTEIN"/>
    <property type="match status" value="1"/>
</dbReference>
<keyword evidence="9" id="KW-0482">Metalloprotease</keyword>
<evidence type="ECO:0000256" key="8">
    <source>
        <dbReference type="ARBA" id="ARBA00022833"/>
    </source>
</evidence>
<keyword evidence="6" id="KW-0732">Signal</keyword>
<keyword evidence="8" id="KW-0862">Zinc</keyword>
<keyword evidence="7" id="KW-0378">Hydrolase</keyword>
<dbReference type="Pfam" id="PF00246">
    <property type="entry name" value="Peptidase_M14"/>
    <property type="match status" value="1"/>
</dbReference>
<evidence type="ECO:0000256" key="1">
    <source>
        <dbReference type="ARBA" id="ARBA00001947"/>
    </source>
</evidence>
<dbReference type="RefSeq" id="XP_028469150.1">
    <property type="nucleotide sequence ID" value="XM_028614874.1"/>
</dbReference>
<comment type="cofactor">
    <cofactor evidence="1">
        <name>Zn(2+)</name>
        <dbReference type="ChEBI" id="CHEBI:29105"/>
    </cofactor>
</comment>
<evidence type="ECO:0000256" key="2">
    <source>
        <dbReference type="ARBA" id="ARBA00005988"/>
    </source>
</evidence>